<dbReference type="AlphaFoldDB" id="A0A3N5Y2G2"/>
<protein>
    <submittedName>
        <fullName evidence="1">Uncharacterized protein</fullName>
    </submittedName>
</protein>
<dbReference type="EMBL" id="RPOK01000001">
    <property type="protein sequence ID" value="RPJ67892.1"/>
    <property type="molecule type" value="Genomic_DNA"/>
</dbReference>
<sequence length="135" mass="14939">MVEPAKIPNHMHDLVAKVLAFSSSQLARHAVFYPFAAVCEKGKFDCVMTDHAPSVTDASDMIEILQWRLIDIAYAKPLQTALAYSAILAEKNQIPCDAVAIELSDEKDSNYFLVFPYTVTNGEVIFAEPLTETSN</sequence>
<evidence type="ECO:0000313" key="2">
    <source>
        <dbReference type="Proteomes" id="UP000275281"/>
    </source>
</evidence>
<evidence type="ECO:0000313" key="1">
    <source>
        <dbReference type="EMBL" id="RPJ67892.1"/>
    </source>
</evidence>
<name>A0A3N5Y2G2_9ALTE</name>
<comment type="caution">
    <text evidence="1">The sequence shown here is derived from an EMBL/GenBank/DDBJ whole genome shotgun (WGS) entry which is preliminary data.</text>
</comment>
<proteinExistence type="predicted"/>
<reference evidence="1 2" key="1">
    <citation type="submission" date="2018-11" db="EMBL/GenBank/DDBJ databases">
        <authorList>
            <person name="Ye M.-Q."/>
            <person name="Du Z.-J."/>
        </authorList>
    </citation>
    <scope>NUCLEOTIDE SEQUENCE [LARGE SCALE GENOMIC DNA]</scope>
    <source>
        <strain evidence="1 2">U0105</strain>
    </source>
</reference>
<dbReference type="Proteomes" id="UP000275281">
    <property type="component" value="Unassembled WGS sequence"/>
</dbReference>
<organism evidence="1 2">
    <name type="scientific">Alteromonas sediminis</name>
    <dbReference type="NCBI Taxonomy" id="2259342"/>
    <lineage>
        <taxon>Bacteria</taxon>
        <taxon>Pseudomonadati</taxon>
        <taxon>Pseudomonadota</taxon>
        <taxon>Gammaproteobacteria</taxon>
        <taxon>Alteromonadales</taxon>
        <taxon>Alteromonadaceae</taxon>
        <taxon>Alteromonas/Salinimonas group</taxon>
        <taxon>Alteromonas</taxon>
    </lineage>
</organism>
<gene>
    <name evidence="1" type="ORF">DRW07_00320</name>
</gene>
<dbReference type="RefSeq" id="WP_124025895.1">
    <property type="nucleotide sequence ID" value="NZ_JBHRSN010000005.1"/>
</dbReference>
<keyword evidence="2" id="KW-1185">Reference proteome</keyword>
<dbReference type="OrthoDB" id="6322096at2"/>
<accession>A0A3N5Y2G2</accession>